<evidence type="ECO:0000313" key="1">
    <source>
        <dbReference type="EMBL" id="TXJ12294.1"/>
    </source>
</evidence>
<dbReference type="EMBL" id="SAXT01000004">
    <property type="protein sequence ID" value="TXJ12294.1"/>
    <property type="molecule type" value="Genomic_DNA"/>
</dbReference>
<reference evidence="1 2" key="1">
    <citation type="journal article" date="1992" name="Lakartidningen">
        <title>[Penicillin V and not amoxicillin is the first choice preparation in acute otitis].</title>
        <authorList>
            <person name="Kamme C."/>
            <person name="Lundgren K."/>
            <person name="Prellner K."/>
        </authorList>
    </citation>
    <scope>NUCLEOTIDE SEQUENCE [LARGE SCALE GENOMIC DNA]</scope>
    <source>
        <strain evidence="1 2">W1</strain>
    </source>
</reference>
<evidence type="ECO:0000313" key="2">
    <source>
        <dbReference type="Proteomes" id="UP000325116"/>
    </source>
</evidence>
<organism evidence="1 2">
    <name type="scientific">Brachyspira aalborgi</name>
    <dbReference type="NCBI Taxonomy" id="29522"/>
    <lineage>
        <taxon>Bacteria</taxon>
        <taxon>Pseudomonadati</taxon>
        <taxon>Spirochaetota</taxon>
        <taxon>Spirochaetia</taxon>
        <taxon>Brachyspirales</taxon>
        <taxon>Brachyspiraceae</taxon>
        <taxon>Brachyspira</taxon>
    </lineage>
</organism>
<accession>A0A5C8CFR4</accession>
<gene>
    <name evidence="1" type="ORF">EPJ80_05760</name>
</gene>
<dbReference type="AlphaFoldDB" id="A0A5C8CFR4"/>
<proteinExistence type="predicted"/>
<evidence type="ECO:0008006" key="3">
    <source>
        <dbReference type="Google" id="ProtNLM"/>
    </source>
</evidence>
<dbReference type="Pfam" id="PF14281">
    <property type="entry name" value="PDDEXK_4"/>
    <property type="match status" value="1"/>
</dbReference>
<protein>
    <recommendedName>
        <fullName evidence="3">PD-(D/E)XK nuclease family protein</fullName>
    </recommendedName>
</protein>
<comment type="caution">
    <text evidence="1">The sequence shown here is derived from an EMBL/GenBank/DDBJ whole genome shotgun (WGS) entry which is preliminary data.</text>
</comment>
<sequence length="448" mass="53089">MEEVENQTLNLLKNLIENREKIYNKIEEAKEKLIPIVNIINILGNTYYEVSNSSLLYNILKIKFKYDKYDNKEINFAKDFSEYIIKEKLGNDSVNINSSNISVYSEEHPSIESKRRMDLFIQSDNFEIIIENKIGAGDQPNQLQDYYSNRINENKIIKDNIFVVYLTRYGYKPSEFSIDKKLILDLEKENKIYYLSHDDMANWIEDKILNNKEYEFLKEQKYQSIYSALIQIRDNEKFITKETEENKVEQKITEDFFNLKSLINEGEPIKDSFDKLNKFYELLENAQKVISNKRLNLVSRDIEYYSYIRKIVEEYKTNKGIYANIISKELVSYRFSSGDSYSLNIDIPIGKNNDIRIILDQRLDYHLCISVFSEKPDIINQLKYIDKIKNKITKILNNCIEGESSEYGSSWVYLKFIDTTKKDEAEDIADKIIELYEFLRDNIKLDNA</sequence>
<name>A0A5C8CFR4_9SPIR</name>
<dbReference type="InterPro" id="IPR029470">
    <property type="entry name" value="PDDEXK_4"/>
</dbReference>
<dbReference type="RefSeq" id="WP_147758263.1">
    <property type="nucleotide sequence ID" value="NZ_SAXT01000004.1"/>
</dbReference>
<dbReference type="Proteomes" id="UP000325116">
    <property type="component" value="Unassembled WGS sequence"/>
</dbReference>